<gene>
    <name evidence="4" type="ORF">AArcSt11_15675</name>
</gene>
<evidence type="ECO:0000313" key="5">
    <source>
        <dbReference type="Proteomes" id="UP001202674"/>
    </source>
</evidence>
<proteinExistence type="predicted"/>
<dbReference type="RefSeq" id="WP_250598480.1">
    <property type="nucleotide sequence ID" value="NZ_JAKRVY010000013.1"/>
</dbReference>
<sequence length="165" mass="18016">MDTGASFSSVSNFFFSIFFPPPRTNTQPIVAENMQVKDCMTSPVVTVSPTDTVHDAMGTMLAEHVGSVVVADSDPIGILTRSDVLRAVYRNGADVTDQRVEDRMSADLVTISPCDSVDKALHEMEIHDIKKLPVVGQQLVGIVTLTDIARNRSERVVRVKDGRTN</sequence>
<dbReference type="AlphaFoldDB" id="A0AAE3FTL5"/>
<reference evidence="4 5" key="1">
    <citation type="journal article" date="2022" name="Syst. Appl. Microbiol.">
        <title>Natronocalculus amylovorans gen. nov., sp. nov., and Natranaeroarchaeum aerophilus sp. nov., dominant culturable amylolytic natronoarchaea from hypersaline soda lakes in southwestern Siberia.</title>
        <authorList>
            <person name="Sorokin D.Y."/>
            <person name="Elcheninov A.G."/>
            <person name="Khizhniak T.V."/>
            <person name="Koenen M."/>
            <person name="Bale N.J."/>
            <person name="Damste J.S.S."/>
            <person name="Kublanov I.V."/>
        </authorList>
    </citation>
    <scope>NUCLEOTIDE SEQUENCE [LARGE SCALE GENOMIC DNA]</scope>
    <source>
        <strain evidence="4 5">AArc-St1-1</strain>
    </source>
</reference>
<evidence type="ECO:0000256" key="1">
    <source>
        <dbReference type="ARBA" id="ARBA00023122"/>
    </source>
</evidence>
<dbReference type="EMBL" id="JAKRVY010000013">
    <property type="protein sequence ID" value="MCL9815093.1"/>
    <property type="molecule type" value="Genomic_DNA"/>
</dbReference>
<dbReference type="PANTHER" id="PTHR43080:SF2">
    <property type="entry name" value="CBS DOMAIN-CONTAINING PROTEIN"/>
    <property type="match status" value="1"/>
</dbReference>
<keyword evidence="1 2" id="KW-0129">CBS domain</keyword>
<dbReference type="Gene3D" id="3.10.580.10">
    <property type="entry name" value="CBS-domain"/>
    <property type="match status" value="1"/>
</dbReference>
<name>A0AAE3FTL5_9EURY</name>
<comment type="caution">
    <text evidence="4">The sequence shown here is derived from an EMBL/GenBank/DDBJ whole genome shotgun (WGS) entry which is preliminary data.</text>
</comment>
<protein>
    <submittedName>
        <fullName evidence="4">CBS domain-containing protein</fullName>
    </submittedName>
</protein>
<dbReference type="PANTHER" id="PTHR43080">
    <property type="entry name" value="CBS DOMAIN-CONTAINING PROTEIN CBSX3, MITOCHONDRIAL"/>
    <property type="match status" value="1"/>
</dbReference>
<dbReference type="InterPro" id="IPR051257">
    <property type="entry name" value="Diverse_CBS-Domain"/>
</dbReference>
<feature type="domain" description="CBS" evidence="3">
    <location>
        <begin position="40"/>
        <end position="95"/>
    </location>
</feature>
<evidence type="ECO:0000256" key="2">
    <source>
        <dbReference type="PROSITE-ProRule" id="PRU00703"/>
    </source>
</evidence>
<dbReference type="Proteomes" id="UP001202674">
    <property type="component" value="Unassembled WGS sequence"/>
</dbReference>
<accession>A0AAE3FTL5</accession>
<dbReference type="InterPro" id="IPR046342">
    <property type="entry name" value="CBS_dom_sf"/>
</dbReference>
<dbReference type="SMART" id="SM00116">
    <property type="entry name" value="CBS"/>
    <property type="match status" value="2"/>
</dbReference>
<evidence type="ECO:0000259" key="3">
    <source>
        <dbReference type="PROSITE" id="PS51371"/>
    </source>
</evidence>
<feature type="domain" description="CBS" evidence="3">
    <location>
        <begin position="104"/>
        <end position="159"/>
    </location>
</feature>
<keyword evidence="5" id="KW-1185">Reference proteome</keyword>
<dbReference type="SUPFAM" id="SSF54631">
    <property type="entry name" value="CBS-domain pair"/>
    <property type="match status" value="1"/>
</dbReference>
<dbReference type="Pfam" id="PF00571">
    <property type="entry name" value="CBS"/>
    <property type="match status" value="2"/>
</dbReference>
<organism evidence="4 5">
    <name type="scientific">Natranaeroarchaeum aerophilus</name>
    <dbReference type="NCBI Taxonomy" id="2917711"/>
    <lineage>
        <taxon>Archaea</taxon>
        <taxon>Methanobacteriati</taxon>
        <taxon>Methanobacteriota</taxon>
        <taxon>Stenosarchaea group</taxon>
        <taxon>Halobacteria</taxon>
        <taxon>Halobacteriales</taxon>
        <taxon>Natronoarchaeaceae</taxon>
        <taxon>Natranaeroarchaeum</taxon>
    </lineage>
</organism>
<dbReference type="InterPro" id="IPR000644">
    <property type="entry name" value="CBS_dom"/>
</dbReference>
<evidence type="ECO:0000313" key="4">
    <source>
        <dbReference type="EMBL" id="MCL9815093.1"/>
    </source>
</evidence>
<dbReference type="PROSITE" id="PS51371">
    <property type="entry name" value="CBS"/>
    <property type="match status" value="2"/>
</dbReference>